<gene>
    <name evidence="4" type="ORF">OEA41_010773</name>
</gene>
<dbReference type="InterPro" id="IPR036291">
    <property type="entry name" value="NAD(P)-bd_dom_sf"/>
</dbReference>
<reference evidence="4" key="1">
    <citation type="submission" date="2022-11" db="EMBL/GenBank/DDBJ databases">
        <title>Chromosomal genome sequence assembly and mating type (MAT) locus characterization of the leprose asexual lichenized fungus Lepraria neglecta (Nyl.) Erichsen.</title>
        <authorList>
            <person name="Allen J.L."/>
            <person name="Pfeffer B."/>
        </authorList>
    </citation>
    <scope>NUCLEOTIDE SEQUENCE</scope>
    <source>
        <strain evidence="4">Allen 5258</strain>
    </source>
</reference>
<keyword evidence="1" id="KW-0596">Phosphopantetheine</keyword>
<comment type="caution">
    <text evidence="4">The sequence shown here is derived from an EMBL/GenBank/DDBJ whole genome shotgun (WGS) entry which is preliminary data.</text>
</comment>
<keyword evidence="2" id="KW-0597">Phosphoprotein</keyword>
<accession>A0AAD9YYG8</accession>
<proteinExistence type="predicted"/>
<dbReference type="InterPro" id="IPR013120">
    <property type="entry name" value="FAR_NAD-bd"/>
</dbReference>
<dbReference type="Pfam" id="PF07993">
    <property type="entry name" value="NAD_binding_4"/>
    <property type="match status" value="1"/>
</dbReference>
<evidence type="ECO:0000259" key="3">
    <source>
        <dbReference type="Pfam" id="PF07993"/>
    </source>
</evidence>
<sequence length="305" mass="32944">MVMNFQLALSAFEPSIQGLQNLIQLSLDVSSSSPARFLFCSSISTALGTPSPARIPEAPIEDLEQVSLIGYAQSKLVSERIVQAAVAESGANATILRIGQVVGDTKWGVWNDNEALPLIIRSAMTMDILPQLDMACSWLPVDTFSASVLQIAGLATGAVSLTNELHKTSPRLVYNIVSPRTFSWNSSLLPALSSACLSFRPVSPEIWMHQLRLFSSIQSKSGDSDITVNEAASDPTQNPAVKLVEFFEENFLTDGEEGEGGTGVVFETEEAEKMASALREAPLVVESGLLGKMVGVWLEKWKVRV</sequence>
<dbReference type="InterPro" id="IPR051414">
    <property type="entry name" value="Adenylate-forming_Reductase"/>
</dbReference>
<evidence type="ECO:0000256" key="1">
    <source>
        <dbReference type="ARBA" id="ARBA00022450"/>
    </source>
</evidence>
<dbReference type="AlphaFoldDB" id="A0AAD9YYG8"/>
<dbReference type="PANTHER" id="PTHR43439:SF2">
    <property type="entry name" value="ENZYME, PUTATIVE (JCVI)-RELATED"/>
    <property type="match status" value="1"/>
</dbReference>
<evidence type="ECO:0000313" key="4">
    <source>
        <dbReference type="EMBL" id="KAK3167646.1"/>
    </source>
</evidence>
<dbReference type="Proteomes" id="UP001276659">
    <property type="component" value="Unassembled WGS sequence"/>
</dbReference>
<name>A0AAD9YYG8_9LECA</name>
<keyword evidence="5" id="KW-1185">Reference proteome</keyword>
<dbReference type="EMBL" id="JASNWA010000011">
    <property type="protein sequence ID" value="KAK3167646.1"/>
    <property type="molecule type" value="Genomic_DNA"/>
</dbReference>
<dbReference type="PANTHER" id="PTHR43439">
    <property type="entry name" value="PHENYLACETATE-COENZYME A LIGASE"/>
    <property type="match status" value="1"/>
</dbReference>
<dbReference type="SUPFAM" id="SSF51735">
    <property type="entry name" value="NAD(P)-binding Rossmann-fold domains"/>
    <property type="match status" value="1"/>
</dbReference>
<protein>
    <recommendedName>
        <fullName evidence="3">Thioester reductase (TE) domain-containing protein</fullName>
    </recommendedName>
</protein>
<feature type="domain" description="Thioester reductase (TE)" evidence="3">
    <location>
        <begin position="11"/>
        <end position="145"/>
    </location>
</feature>
<evidence type="ECO:0000256" key="2">
    <source>
        <dbReference type="ARBA" id="ARBA00022553"/>
    </source>
</evidence>
<organism evidence="4 5">
    <name type="scientific">Lepraria neglecta</name>
    <dbReference type="NCBI Taxonomy" id="209136"/>
    <lineage>
        <taxon>Eukaryota</taxon>
        <taxon>Fungi</taxon>
        <taxon>Dikarya</taxon>
        <taxon>Ascomycota</taxon>
        <taxon>Pezizomycotina</taxon>
        <taxon>Lecanoromycetes</taxon>
        <taxon>OSLEUM clade</taxon>
        <taxon>Lecanoromycetidae</taxon>
        <taxon>Lecanorales</taxon>
        <taxon>Lecanorineae</taxon>
        <taxon>Stereocaulaceae</taxon>
        <taxon>Lepraria</taxon>
    </lineage>
</organism>
<evidence type="ECO:0000313" key="5">
    <source>
        <dbReference type="Proteomes" id="UP001276659"/>
    </source>
</evidence>
<dbReference type="Gene3D" id="3.40.50.720">
    <property type="entry name" value="NAD(P)-binding Rossmann-like Domain"/>
    <property type="match status" value="1"/>
</dbReference>